<dbReference type="Gene3D" id="2.40.30.10">
    <property type="entry name" value="Translation factors"/>
    <property type="match status" value="1"/>
</dbReference>
<gene>
    <name evidence="2" type="ORF">Plo01_10990</name>
</gene>
<evidence type="ECO:0000313" key="2">
    <source>
        <dbReference type="EMBL" id="GIH74670.1"/>
    </source>
</evidence>
<dbReference type="GO" id="GO:0016491">
    <property type="term" value="F:oxidoreductase activity"/>
    <property type="evidence" value="ECO:0007669"/>
    <property type="project" value="InterPro"/>
</dbReference>
<dbReference type="Pfam" id="PF04954">
    <property type="entry name" value="SIP"/>
    <property type="match status" value="1"/>
</dbReference>
<protein>
    <submittedName>
        <fullName evidence="2">Siderophore-interacting protein</fullName>
    </submittedName>
</protein>
<feature type="domain" description="FAD-binding FR-type" evidence="1">
    <location>
        <begin position="16"/>
        <end position="153"/>
    </location>
</feature>
<keyword evidence="3" id="KW-1185">Reference proteome</keyword>
<dbReference type="Proteomes" id="UP000616724">
    <property type="component" value="Unassembled WGS sequence"/>
</dbReference>
<dbReference type="CDD" id="cd06193">
    <property type="entry name" value="siderophore_interacting"/>
    <property type="match status" value="1"/>
</dbReference>
<proteinExistence type="predicted"/>
<accession>A0A8J3RH36</accession>
<organism evidence="2 3">
    <name type="scientific">Planobispora longispora</name>
    <dbReference type="NCBI Taxonomy" id="28887"/>
    <lineage>
        <taxon>Bacteria</taxon>
        <taxon>Bacillati</taxon>
        <taxon>Actinomycetota</taxon>
        <taxon>Actinomycetes</taxon>
        <taxon>Streptosporangiales</taxon>
        <taxon>Streptosporangiaceae</taxon>
        <taxon>Planobispora</taxon>
    </lineage>
</organism>
<dbReference type="InterPro" id="IPR039374">
    <property type="entry name" value="SIP_fam"/>
</dbReference>
<sequence>MAKSNMTATRVKPEVSEPLTLRVLRSERVSPHFMRVTLGEGDIDRFTPMGYDQWFRLFLPVSDDSLARLPGKLTTLAYARYLTIPKSSRPILRNYSVRAYRPEGPEGPELDVDFVLHGSPGDGTAGPASTWALTCRPGDQVAILDEGISFNPPPGVRSVMLVADETGLPAAASVLASLPRDIEGRAVIELPSPDDRQDLDAPPGVEVTWVPREDPHEVPGRAALALARELPVPAESFFGWAVGEQALPAALRRHWIGAGVPKGNIMFCGYWRAPAAR</sequence>
<dbReference type="InterPro" id="IPR039261">
    <property type="entry name" value="FNR_nucleotide-bd"/>
</dbReference>
<evidence type="ECO:0000259" key="1">
    <source>
        <dbReference type="PROSITE" id="PS51384"/>
    </source>
</evidence>
<dbReference type="PROSITE" id="PS51384">
    <property type="entry name" value="FAD_FR"/>
    <property type="match status" value="1"/>
</dbReference>
<dbReference type="AlphaFoldDB" id="A0A8J3RH36"/>
<dbReference type="InterPro" id="IPR013113">
    <property type="entry name" value="SIP_FAD-bd"/>
</dbReference>
<reference evidence="2 3" key="1">
    <citation type="submission" date="2021-01" db="EMBL/GenBank/DDBJ databases">
        <title>Whole genome shotgun sequence of Planobispora longispora NBRC 13918.</title>
        <authorList>
            <person name="Komaki H."/>
            <person name="Tamura T."/>
        </authorList>
    </citation>
    <scope>NUCLEOTIDE SEQUENCE [LARGE SCALE GENOMIC DNA]</scope>
    <source>
        <strain evidence="2 3">NBRC 13918</strain>
    </source>
</reference>
<dbReference type="PANTHER" id="PTHR30157">
    <property type="entry name" value="FERRIC REDUCTASE, NADPH-DEPENDENT"/>
    <property type="match status" value="1"/>
</dbReference>
<dbReference type="InterPro" id="IPR007037">
    <property type="entry name" value="SIP_rossman_dom"/>
</dbReference>
<name>A0A8J3RH36_9ACTN</name>
<dbReference type="Pfam" id="PF08021">
    <property type="entry name" value="FAD_binding_9"/>
    <property type="match status" value="1"/>
</dbReference>
<dbReference type="EMBL" id="BOOH01000011">
    <property type="protein sequence ID" value="GIH74670.1"/>
    <property type="molecule type" value="Genomic_DNA"/>
</dbReference>
<dbReference type="PANTHER" id="PTHR30157:SF0">
    <property type="entry name" value="NADPH-DEPENDENT FERRIC-CHELATE REDUCTASE"/>
    <property type="match status" value="1"/>
</dbReference>
<comment type="caution">
    <text evidence="2">The sequence shown here is derived from an EMBL/GenBank/DDBJ whole genome shotgun (WGS) entry which is preliminary data.</text>
</comment>
<dbReference type="Gene3D" id="3.40.50.80">
    <property type="entry name" value="Nucleotide-binding domain of ferredoxin-NADP reductase (FNR) module"/>
    <property type="match status" value="1"/>
</dbReference>
<dbReference type="InterPro" id="IPR017938">
    <property type="entry name" value="Riboflavin_synthase-like_b-brl"/>
</dbReference>
<dbReference type="InterPro" id="IPR017927">
    <property type="entry name" value="FAD-bd_FR_type"/>
</dbReference>
<dbReference type="SUPFAM" id="SSF63380">
    <property type="entry name" value="Riboflavin synthase domain-like"/>
    <property type="match status" value="1"/>
</dbReference>
<dbReference type="RefSeq" id="WP_203889394.1">
    <property type="nucleotide sequence ID" value="NZ_BOOH01000011.1"/>
</dbReference>
<evidence type="ECO:0000313" key="3">
    <source>
        <dbReference type="Proteomes" id="UP000616724"/>
    </source>
</evidence>